<dbReference type="EMBL" id="JABCRI010000015">
    <property type="protein sequence ID" value="KAF8392980.1"/>
    <property type="molecule type" value="Genomic_DNA"/>
</dbReference>
<evidence type="ECO:0000256" key="2">
    <source>
        <dbReference type="ARBA" id="ARBA00010313"/>
    </source>
</evidence>
<dbReference type="AlphaFoldDB" id="A0A834YSQ3"/>
<dbReference type="InterPro" id="IPR033757">
    <property type="entry name" value="WTAP"/>
</dbReference>
<keyword evidence="5" id="KW-0539">Nucleus</keyword>
<sequence length="316" mass="35984">MVSLRHQWTYKRDGREGVVYRRDFVCHRAGAPKQKKFDDGKSSHCECNTHMHVIMHNEDGVTTWHAIYFNNDHNHEVLDQSEVCYLPAYCSIPKYFRSRLLTFALAGMSHSVVGDIFGLLSAVAYGLFTVLLKRCTGSEGDNVDVQKFFRYSGLFSLIDLWWLVWSLSAAGIEPKFTVPHFASLEETKLKAAKSEIQKWHSAFQNESFITVGTSPEPGLVVSYLQTLKSSKEMLKEQLEKAKKKEAAFIVTFAKREQEIAELKASQVHPDKNPNDPQAAERFQASLAFFPFFPLCDRYATIEPSDIVSISYLLIPE</sequence>
<evidence type="ECO:0000256" key="1">
    <source>
        <dbReference type="ARBA" id="ARBA00004123"/>
    </source>
</evidence>
<comment type="similarity">
    <text evidence="2">Belongs to the fl(2)d family.</text>
</comment>
<name>A0A834YSQ3_TETSI</name>
<accession>A0A834YSQ3</accession>
<evidence type="ECO:0000256" key="3">
    <source>
        <dbReference type="ARBA" id="ARBA00022664"/>
    </source>
</evidence>
<evidence type="ECO:0000313" key="7">
    <source>
        <dbReference type="EMBL" id="KAF8392980.1"/>
    </source>
</evidence>
<evidence type="ECO:0000256" key="4">
    <source>
        <dbReference type="ARBA" id="ARBA00023187"/>
    </source>
</evidence>
<evidence type="ECO:0000313" key="8">
    <source>
        <dbReference type="Proteomes" id="UP000655225"/>
    </source>
</evidence>
<evidence type="ECO:0000259" key="6">
    <source>
        <dbReference type="Pfam" id="PF03101"/>
    </source>
</evidence>
<dbReference type="CDD" id="cd06257">
    <property type="entry name" value="DnaJ"/>
    <property type="match status" value="1"/>
</dbReference>
<comment type="caution">
    <text evidence="7">The sequence shown here is derived from an EMBL/GenBank/DDBJ whole genome shotgun (WGS) entry which is preliminary data.</text>
</comment>
<dbReference type="PANTHER" id="PTHR15217">
    <property type="entry name" value="WILMS' TUMOR 1-ASSOCIATING PROTEIN"/>
    <property type="match status" value="1"/>
</dbReference>
<gene>
    <name evidence="7" type="ORF">HHK36_021221</name>
</gene>
<evidence type="ECO:0000256" key="5">
    <source>
        <dbReference type="ARBA" id="ARBA00023242"/>
    </source>
</evidence>
<dbReference type="InterPro" id="IPR004330">
    <property type="entry name" value="FAR1_DNA_bnd_dom"/>
</dbReference>
<organism evidence="7 8">
    <name type="scientific">Tetracentron sinense</name>
    <name type="common">Spur-leaf</name>
    <dbReference type="NCBI Taxonomy" id="13715"/>
    <lineage>
        <taxon>Eukaryota</taxon>
        <taxon>Viridiplantae</taxon>
        <taxon>Streptophyta</taxon>
        <taxon>Embryophyta</taxon>
        <taxon>Tracheophyta</taxon>
        <taxon>Spermatophyta</taxon>
        <taxon>Magnoliopsida</taxon>
        <taxon>Trochodendrales</taxon>
        <taxon>Trochodendraceae</taxon>
        <taxon>Tetracentron</taxon>
    </lineage>
</organism>
<dbReference type="GO" id="GO:0016556">
    <property type="term" value="P:mRNA modification"/>
    <property type="evidence" value="ECO:0007669"/>
    <property type="project" value="InterPro"/>
</dbReference>
<keyword evidence="8" id="KW-1185">Reference proteome</keyword>
<proteinExistence type="inferred from homology"/>
<dbReference type="Pfam" id="PF03101">
    <property type="entry name" value="FAR1"/>
    <property type="match status" value="1"/>
</dbReference>
<dbReference type="InterPro" id="IPR001623">
    <property type="entry name" value="DnaJ_domain"/>
</dbReference>
<dbReference type="OrthoDB" id="1436450at2759"/>
<dbReference type="GO" id="GO:0000381">
    <property type="term" value="P:regulation of alternative mRNA splicing, via spliceosome"/>
    <property type="evidence" value="ECO:0007669"/>
    <property type="project" value="InterPro"/>
</dbReference>
<dbReference type="GO" id="GO:0008380">
    <property type="term" value="P:RNA splicing"/>
    <property type="evidence" value="ECO:0007669"/>
    <property type="project" value="UniProtKB-KW"/>
</dbReference>
<reference evidence="7 8" key="1">
    <citation type="submission" date="2020-04" db="EMBL/GenBank/DDBJ databases">
        <title>Plant Genome Project.</title>
        <authorList>
            <person name="Zhang R.-G."/>
        </authorList>
    </citation>
    <scope>NUCLEOTIDE SEQUENCE [LARGE SCALE GENOMIC DNA]</scope>
    <source>
        <strain evidence="7">YNK0</strain>
        <tissue evidence="7">Leaf</tissue>
    </source>
</reference>
<dbReference type="GO" id="GO:0006397">
    <property type="term" value="P:mRNA processing"/>
    <property type="evidence" value="ECO:0007669"/>
    <property type="project" value="UniProtKB-KW"/>
</dbReference>
<dbReference type="GO" id="GO:0005634">
    <property type="term" value="C:nucleus"/>
    <property type="evidence" value="ECO:0007669"/>
    <property type="project" value="UniProtKB-SubCell"/>
</dbReference>
<protein>
    <recommendedName>
        <fullName evidence="6">FAR1 domain-containing protein</fullName>
    </recommendedName>
</protein>
<keyword evidence="3" id="KW-0507">mRNA processing</keyword>
<comment type="subcellular location">
    <subcellularLocation>
        <location evidence="1">Nucleus</location>
    </subcellularLocation>
</comment>
<dbReference type="PANTHER" id="PTHR15217:SF0">
    <property type="entry name" value="PRE-MRNA-SPLICING REGULATOR WTAP"/>
    <property type="match status" value="1"/>
</dbReference>
<feature type="domain" description="FAR1" evidence="6">
    <location>
        <begin position="12"/>
        <end position="78"/>
    </location>
</feature>
<keyword evidence="4" id="KW-0508">mRNA splicing</keyword>
<dbReference type="Proteomes" id="UP000655225">
    <property type="component" value="Unassembled WGS sequence"/>
</dbReference>